<accession>A0A6A4L6L5</accession>
<dbReference type="GO" id="GO:0006508">
    <property type="term" value="P:proteolysis"/>
    <property type="evidence" value="ECO:0007669"/>
    <property type="project" value="InterPro"/>
</dbReference>
<organism evidence="4 5">
    <name type="scientific">Rhododendron williamsianum</name>
    <dbReference type="NCBI Taxonomy" id="262921"/>
    <lineage>
        <taxon>Eukaryota</taxon>
        <taxon>Viridiplantae</taxon>
        <taxon>Streptophyta</taxon>
        <taxon>Embryophyta</taxon>
        <taxon>Tracheophyta</taxon>
        <taxon>Spermatophyta</taxon>
        <taxon>Magnoliopsida</taxon>
        <taxon>eudicotyledons</taxon>
        <taxon>Gunneridae</taxon>
        <taxon>Pentapetalae</taxon>
        <taxon>asterids</taxon>
        <taxon>Ericales</taxon>
        <taxon>Ericaceae</taxon>
        <taxon>Ericoideae</taxon>
        <taxon>Rhodoreae</taxon>
        <taxon>Rhododendron</taxon>
    </lineage>
</organism>
<dbReference type="OrthoDB" id="2747330at2759"/>
<dbReference type="InterPro" id="IPR033121">
    <property type="entry name" value="PEPTIDASE_A1"/>
</dbReference>
<dbReference type="InterPro" id="IPR032861">
    <property type="entry name" value="TAXi_N"/>
</dbReference>
<dbReference type="InterPro" id="IPR001461">
    <property type="entry name" value="Aspartic_peptidase_A1"/>
</dbReference>
<feature type="active site" evidence="2">
    <location>
        <position position="360"/>
    </location>
</feature>
<keyword evidence="5" id="KW-1185">Reference proteome</keyword>
<evidence type="ECO:0000256" key="2">
    <source>
        <dbReference type="PIRSR" id="PIRSR601461-1"/>
    </source>
</evidence>
<feature type="active site" evidence="2">
    <location>
        <position position="144"/>
    </location>
</feature>
<dbReference type="SUPFAM" id="SSF50630">
    <property type="entry name" value="Acid proteases"/>
    <property type="match status" value="1"/>
</dbReference>
<dbReference type="GO" id="GO:0004190">
    <property type="term" value="F:aspartic-type endopeptidase activity"/>
    <property type="evidence" value="ECO:0007669"/>
    <property type="project" value="InterPro"/>
</dbReference>
<proteinExistence type="inferred from homology"/>
<dbReference type="AlphaFoldDB" id="A0A6A4L6L5"/>
<name>A0A6A4L6L5_9ERIC</name>
<evidence type="ECO:0000313" key="5">
    <source>
        <dbReference type="Proteomes" id="UP000428333"/>
    </source>
</evidence>
<protein>
    <recommendedName>
        <fullName evidence="3">Peptidase A1 domain-containing protein</fullName>
    </recommendedName>
</protein>
<dbReference type="Gene3D" id="2.40.70.10">
    <property type="entry name" value="Acid Proteases"/>
    <property type="match status" value="2"/>
</dbReference>
<dbReference type="PANTHER" id="PTHR13683:SF685">
    <property type="entry name" value="EUKARYOTIC ASPARTYL PROTEASE FAMILY PROTEIN"/>
    <property type="match status" value="1"/>
</dbReference>
<dbReference type="Pfam" id="PF14543">
    <property type="entry name" value="TAXi_N"/>
    <property type="match status" value="1"/>
</dbReference>
<dbReference type="InterPro" id="IPR021109">
    <property type="entry name" value="Peptidase_aspartic_dom_sf"/>
</dbReference>
<feature type="domain" description="Peptidase A1" evidence="3">
    <location>
        <begin position="126"/>
        <end position="483"/>
    </location>
</feature>
<gene>
    <name evidence="4" type="ORF">C3L33_17511</name>
</gene>
<feature type="non-terminal residue" evidence="4">
    <location>
        <position position="1"/>
    </location>
</feature>
<dbReference type="EMBL" id="QEFC01002790">
    <property type="protein sequence ID" value="KAE9450587.1"/>
    <property type="molecule type" value="Genomic_DNA"/>
</dbReference>
<reference evidence="4 5" key="1">
    <citation type="journal article" date="2019" name="Genome Biol. Evol.">
        <title>The Rhododendron genome and chromosomal organization provide insight into shared whole-genome duplications across the heath family (Ericaceae).</title>
        <authorList>
            <person name="Soza V.L."/>
            <person name="Lindsley D."/>
            <person name="Waalkes A."/>
            <person name="Ramage E."/>
            <person name="Patwardhan R.P."/>
            <person name="Burton J.N."/>
            <person name="Adey A."/>
            <person name="Kumar A."/>
            <person name="Qiu R."/>
            <person name="Shendure J."/>
            <person name="Hall B."/>
        </authorList>
    </citation>
    <scope>NUCLEOTIDE SEQUENCE [LARGE SCALE GENOMIC DNA]</scope>
    <source>
        <strain evidence="4">RSF 1966-606</strain>
    </source>
</reference>
<evidence type="ECO:0000259" key="3">
    <source>
        <dbReference type="PROSITE" id="PS51767"/>
    </source>
</evidence>
<dbReference type="Proteomes" id="UP000428333">
    <property type="component" value="Linkage Group LG10"/>
</dbReference>
<dbReference type="PANTHER" id="PTHR13683">
    <property type="entry name" value="ASPARTYL PROTEASES"/>
    <property type="match status" value="1"/>
</dbReference>
<dbReference type="FunFam" id="2.40.70.10:FF:000028">
    <property type="entry name" value="Eukaryotic aspartyl protease family protein"/>
    <property type="match status" value="1"/>
</dbReference>
<sequence length="483" mass="52036">GFYSCSSSLVAIGVHGGGALILQMMKTMATRVGGIATISTASIAKSLLLLLLRLAISVTSATSQSSGIDEGDDGGGAVFTVSSKFAGMDRSLSAMKAHDSLRHLQMLAGVDLPLGGTGRPDAVGLYYARIGIGTPSRDYYVQVDTGSDIMWVNCIQCTECPKKGYHGLELTLYDPKDSLTGELVSCDQQFCVEISGGPVSDCSANVSCLYTELYGDGSFSLGYFVKDIVQYDRVSGDLQTKSANGSVIFGCGARQSGDLDSSDEALDGILGFGKSNSSMLSQLASTGRVRKMFAHCLDGVNGGGIFAIGHVVEPKVNTTPLVQNTPHYNVNMTAVEVGREFLNLTGDVFEIGNKKGTIIDSGRLMVFWLAKQRDAIQRYHEHNPFGRQGERVKCASRAVPRLRVFKAICASAPRRVRRMPFNTPQSNISVLVVFVILKPEFTSILQIWYSQISWSYMILRIRSLDGRNTTVSAFILISSPNSC</sequence>
<comment type="caution">
    <text evidence="4">The sequence shown here is derived from an EMBL/GenBank/DDBJ whole genome shotgun (WGS) entry which is preliminary data.</text>
</comment>
<dbReference type="PROSITE" id="PS51767">
    <property type="entry name" value="PEPTIDASE_A1"/>
    <property type="match status" value="1"/>
</dbReference>
<evidence type="ECO:0000256" key="1">
    <source>
        <dbReference type="ARBA" id="ARBA00007447"/>
    </source>
</evidence>
<evidence type="ECO:0000313" key="4">
    <source>
        <dbReference type="EMBL" id="KAE9450587.1"/>
    </source>
</evidence>
<comment type="similarity">
    <text evidence="1">Belongs to the peptidase A1 family.</text>
</comment>